<proteinExistence type="predicted"/>
<keyword evidence="2" id="KW-1185">Reference proteome</keyword>
<dbReference type="InterPro" id="IPR027417">
    <property type="entry name" value="P-loop_NTPase"/>
</dbReference>
<sequence length="471" mass="55067">MAWYDRIGQFPLTWVISPRDHGKTTTIPRVYAEHETLYKQDFNVLLLAKTATQAQKNLEVVEADLDTNDKLWADFEDELSDFRKRKNQIWYNRRRIQRDATIEADGLLGAITGGHFHLILPDDLIDDANTRTEQARKQPLDWFNGTVMPLLEPDGRVIGTGTRKHYDDMYQELIENSSWYVIEEKAVLQWPKKWEIVYKTVDKKQVAVGVKNIQGSYQVLWPEKWPIEKLILKQEAMGPIFFNREYQNDPSGLKGRILKEAWLKYYEPIVQEDGESTKSYLRRLRSWLGQFNIYMSVDVASEAKETADFTVITVFGINHREDLYVIDWIRDQIEFPEQVNLIVETARRYNPEKIGIESTGYQRVLGQHILSVNFLPIVPVETGILSKDTRIINSSVHYYNGKVYLPTQHPELNNFITEYSAFPSGATKDMLDSMDIGFRFSQYRRGGGYSQSDKKYDKFQDDFEEDDYFDI</sequence>
<evidence type="ECO:0000313" key="2">
    <source>
        <dbReference type="Proteomes" id="UP001531446"/>
    </source>
</evidence>
<dbReference type="Gene3D" id="3.40.50.300">
    <property type="entry name" value="P-loop containing nucleotide triphosphate hydrolases"/>
    <property type="match status" value="1"/>
</dbReference>
<dbReference type="Proteomes" id="UP001531446">
    <property type="component" value="Segment"/>
</dbReference>
<dbReference type="EMBL" id="OX365879">
    <property type="protein sequence ID" value="CAI4043370.1"/>
    <property type="molecule type" value="Genomic_DNA"/>
</dbReference>
<protein>
    <submittedName>
        <fullName evidence="1">Terminase large subunit (TerL)</fullName>
    </submittedName>
</protein>
<gene>
    <name evidence="1" type="ORF">CTG158_LOCUS6</name>
</gene>
<name>A0ABM9HVG5_9VIRU</name>
<accession>A0ABM9HVG5</accession>
<dbReference type="Gene3D" id="3.30.420.240">
    <property type="match status" value="1"/>
</dbReference>
<organism evidence="1 2">
    <name type="scientific">uncultured archaeal virus</name>
    <dbReference type="NCBI Taxonomy" id="1960247"/>
    <lineage>
        <taxon>Viruses</taxon>
        <taxon>environmental samples</taxon>
    </lineage>
</organism>
<evidence type="ECO:0000313" key="1">
    <source>
        <dbReference type="EMBL" id="CAI4043370.1"/>
    </source>
</evidence>
<reference evidence="1" key="1">
    <citation type="submission" date="2022-10" db="EMBL/GenBank/DDBJ databases">
        <authorList>
            <person name="Bize A."/>
        </authorList>
    </citation>
    <scope>NUCLEOTIDE SEQUENCE [LARGE SCALE GENOMIC DNA]</scope>
</reference>